<dbReference type="FunFam" id="1.10.10.10:FF:000001">
    <property type="entry name" value="LysR family transcriptional regulator"/>
    <property type="match status" value="1"/>
</dbReference>
<reference evidence="7" key="1">
    <citation type="submission" date="2015-03" db="EMBL/GenBank/DDBJ databases">
        <authorList>
            <person name="Nijsse Bart"/>
        </authorList>
    </citation>
    <scope>NUCLEOTIDE SEQUENCE [LARGE SCALE GENOMIC DNA]</scope>
</reference>
<dbReference type="InterPro" id="IPR036390">
    <property type="entry name" value="WH_DNA-bd_sf"/>
</dbReference>
<sequence>MDIRKLRYFLAVAEEGQITKAAKRLHMAQPPLSQQLKLLETELGVRLIERSGSRKIKLTAAGQALRIRAEQMMALSEKTVKELKDIDEGSQGILPIAITASWDATFLPKKINSFHEQYPGVNFQIWEGDTNKVEELLHNGIAEIGIMRIPANLETYETVVLPDEPIVAAFNSKDACVVKADSVRLVELADKPLIICYKHEDLLNYYQEVGLEPKIICRHTDVRSMLAWAVAGLGIAIVPKSAINVIPSNNLSFKEIIEPPLRTMPAAVVWMRNRYLSAAARNFINMFSNAKQIL</sequence>
<evidence type="ECO:0000256" key="3">
    <source>
        <dbReference type="ARBA" id="ARBA00023125"/>
    </source>
</evidence>
<comment type="similarity">
    <text evidence="1">Belongs to the LysR transcriptional regulatory family.</text>
</comment>
<protein>
    <submittedName>
        <fullName evidence="6">Transcriptional regulator, LysR family</fullName>
    </submittedName>
</protein>
<keyword evidence="7" id="KW-1185">Reference proteome</keyword>
<dbReference type="GO" id="GO:0003700">
    <property type="term" value="F:DNA-binding transcription factor activity"/>
    <property type="evidence" value="ECO:0007669"/>
    <property type="project" value="InterPro"/>
</dbReference>
<evidence type="ECO:0000313" key="6">
    <source>
        <dbReference type="EMBL" id="CQR72970.1"/>
    </source>
</evidence>
<dbReference type="Gene3D" id="1.10.10.10">
    <property type="entry name" value="Winged helix-like DNA-binding domain superfamily/Winged helix DNA-binding domain"/>
    <property type="match status" value="1"/>
</dbReference>
<dbReference type="SUPFAM" id="SSF46785">
    <property type="entry name" value="Winged helix' DNA-binding domain"/>
    <property type="match status" value="1"/>
</dbReference>
<evidence type="ECO:0000259" key="5">
    <source>
        <dbReference type="PROSITE" id="PS50931"/>
    </source>
</evidence>
<evidence type="ECO:0000313" key="7">
    <source>
        <dbReference type="Proteomes" id="UP000049855"/>
    </source>
</evidence>
<feature type="domain" description="HTH lysR-type" evidence="5">
    <location>
        <begin position="1"/>
        <end position="59"/>
    </location>
</feature>
<dbReference type="PANTHER" id="PTHR30419:SF28">
    <property type="entry name" value="HTH-TYPE TRANSCRIPTIONAL REGULATOR BSDA"/>
    <property type="match status" value="1"/>
</dbReference>
<dbReference type="AlphaFoldDB" id="A0A0U1KZX6"/>
<keyword evidence="2" id="KW-0805">Transcription regulation</keyword>
<dbReference type="Pfam" id="PF03466">
    <property type="entry name" value="LysR_substrate"/>
    <property type="match status" value="1"/>
</dbReference>
<dbReference type="InterPro" id="IPR000847">
    <property type="entry name" value="LysR_HTH_N"/>
</dbReference>
<dbReference type="InterPro" id="IPR036388">
    <property type="entry name" value="WH-like_DNA-bd_sf"/>
</dbReference>
<dbReference type="InterPro" id="IPR050950">
    <property type="entry name" value="HTH-type_LysR_regulators"/>
</dbReference>
<evidence type="ECO:0000256" key="2">
    <source>
        <dbReference type="ARBA" id="ARBA00023015"/>
    </source>
</evidence>
<dbReference type="RefSeq" id="WP_021167784.1">
    <property type="nucleotide sequence ID" value="NZ_CTRP01000012.1"/>
</dbReference>
<accession>A0A0U1KZX6</accession>
<dbReference type="Gene3D" id="3.40.190.290">
    <property type="match status" value="1"/>
</dbReference>
<dbReference type="PROSITE" id="PS50931">
    <property type="entry name" value="HTH_LYSR"/>
    <property type="match status" value="1"/>
</dbReference>
<dbReference type="SUPFAM" id="SSF53850">
    <property type="entry name" value="Periplasmic binding protein-like II"/>
    <property type="match status" value="1"/>
</dbReference>
<dbReference type="Proteomes" id="UP000049855">
    <property type="component" value="Unassembled WGS sequence"/>
</dbReference>
<name>A0A0U1KZX6_9FIRM</name>
<dbReference type="InterPro" id="IPR005119">
    <property type="entry name" value="LysR_subst-bd"/>
</dbReference>
<evidence type="ECO:0000256" key="1">
    <source>
        <dbReference type="ARBA" id="ARBA00009437"/>
    </source>
</evidence>
<dbReference type="EMBL" id="CTRP01000012">
    <property type="protein sequence ID" value="CQR72970.1"/>
    <property type="molecule type" value="Genomic_DNA"/>
</dbReference>
<dbReference type="PANTHER" id="PTHR30419">
    <property type="entry name" value="HTH-TYPE TRANSCRIPTIONAL REGULATOR YBHD"/>
    <property type="match status" value="1"/>
</dbReference>
<evidence type="ECO:0000256" key="4">
    <source>
        <dbReference type="ARBA" id="ARBA00023163"/>
    </source>
</evidence>
<dbReference type="CDD" id="cd05466">
    <property type="entry name" value="PBP2_LTTR_substrate"/>
    <property type="match status" value="1"/>
</dbReference>
<dbReference type="GO" id="GO:0005829">
    <property type="term" value="C:cytosol"/>
    <property type="evidence" value="ECO:0007669"/>
    <property type="project" value="TreeGrafter"/>
</dbReference>
<keyword evidence="4" id="KW-0804">Transcription</keyword>
<dbReference type="GO" id="GO:0003677">
    <property type="term" value="F:DNA binding"/>
    <property type="evidence" value="ECO:0007669"/>
    <property type="project" value="UniProtKB-KW"/>
</dbReference>
<proteinExistence type="inferred from homology"/>
<keyword evidence="3" id="KW-0238">DNA-binding</keyword>
<organism evidence="6 7">
    <name type="scientific">Sporomusa ovata</name>
    <dbReference type="NCBI Taxonomy" id="2378"/>
    <lineage>
        <taxon>Bacteria</taxon>
        <taxon>Bacillati</taxon>
        <taxon>Bacillota</taxon>
        <taxon>Negativicutes</taxon>
        <taxon>Selenomonadales</taxon>
        <taxon>Sporomusaceae</taxon>
        <taxon>Sporomusa</taxon>
    </lineage>
</organism>
<dbReference type="Pfam" id="PF00126">
    <property type="entry name" value="HTH_1"/>
    <property type="match status" value="1"/>
</dbReference>
<gene>
    <name evidence="6" type="ORF">SpAn4DRAFT_2202</name>
</gene>
<dbReference type="PRINTS" id="PR00039">
    <property type="entry name" value="HTHLYSR"/>
</dbReference>